<dbReference type="PANTHER" id="PTHR10271:SF29">
    <property type="entry name" value="INTERFERON-INDUCED PROTEIN WITH TETRATRICOPEPTIDE REPEATS-RELATED"/>
    <property type="match status" value="1"/>
</dbReference>
<dbReference type="GO" id="GO:0005829">
    <property type="term" value="C:cytosol"/>
    <property type="evidence" value="ECO:0007669"/>
    <property type="project" value="TreeGrafter"/>
</dbReference>
<evidence type="ECO:0000256" key="3">
    <source>
        <dbReference type="ARBA" id="ARBA00038336"/>
    </source>
</evidence>
<dbReference type="Pfam" id="PF13181">
    <property type="entry name" value="TPR_8"/>
    <property type="match status" value="1"/>
</dbReference>
<dbReference type="SUPFAM" id="SSF48452">
    <property type="entry name" value="TPR-like"/>
    <property type="match status" value="3"/>
</dbReference>
<dbReference type="InterPro" id="IPR011990">
    <property type="entry name" value="TPR-like_helical_dom_sf"/>
</dbReference>
<sequence>QEASIKIKLLRLECHFTWGLRKVDADLKDLQDRLQEQMGLGHGGDTGTVCTYNLLAYVNHLQGFNEEALENLRKAEEFIKKQHGDEYGKFLSITYGDFAWVYHHMGDLSKVQSYLDMLDNINKRFLATSPADLQPAVYGEKGWSCLKYNRKYYTTAKECFEKALKVEPDNADWNAGYAIALRRLEGFESELISAKDSAALKQLRRALELNPEDCVIMVLLGLKLAHFKENKEAEELVEKALETSPDNPYVTRYVAKFFRQNGPVEKSIKLLKRALERTPNSGFVHHQIALSYKKKKIALSKNGNYVQNSMEIDQLRRLCIYHLEKATTQKPSFISAGVELALFYAECKNTERAEELFQRMFSIAKEKNENIPIVHYYYGDFQLYHKKSDYLAIKHYKEACVGKDKKCLYKLKTIAENHISKSPHDAEAYGILGFVHRMKDEKIQAIECYEKALLGDLGNEEYLAALCDLRLSLS</sequence>
<dbReference type="FunFam" id="1.25.40.10:FF:000032">
    <property type="entry name" value="Interferon-induced protein with tetratricopeptide repeats 5"/>
    <property type="match status" value="1"/>
</dbReference>
<dbReference type="SMART" id="SM00028">
    <property type="entry name" value="TPR"/>
    <property type="match status" value="5"/>
</dbReference>
<dbReference type="Proteomes" id="UP000736164">
    <property type="component" value="Unassembled WGS sequence"/>
</dbReference>
<feature type="non-terminal residue" evidence="4">
    <location>
        <position position="474"/>
    </location>
</feature>
<dbReference type="Gene3D" id="1.25.40.10">
    <property type="entry name" value="Tetratricopeptide repeat domain"/>
    <property type="match status" value="3"/>
</dbReference>
<reference evidence="4" key="1">
    <citation type="journal article" date="2021" name="Cell">
        <title>Tracing the genetic footprints of vertebrate landing in non-teleost ray-finned fishes.</title>
        <authorList>
            <person name="Bi X."/>
            <person name="Wang K."/>
            <person name="Yang L."/>
            <person name="Pan H."/>
            <person name="Jiang H."/>
            <person name="Wei Q."/>
            <person name="Fang M."/>
            <person name="Yu H."/>
            <person name="Zhu C."/>
            <person name="Cai Y."/>
            <person name="He Y."/>
            <person name="Gan X."/>
            <person name="Zeng H."/>
            <person name="Yu D."/>
            <person name="Zhu Y."/>
            <person name="Jiang H."/>
            <person name="Qiu Q."/>
            <person name="Yang H."/>
            <person name="Zhang Y.E."/>
            <person name="Wang W."/>
            <person name="Zhu M."/>
            <person name="He S."/>
            <person name="Zhang G."/>
        </authorList>
    </citation>
    <scope>NUCLEOTIDE SEQUENCE</scope>
    <source>
        <strain evidence="4">Allg_001</strain>
    </source>
</reference>
<keyword evidence="5" id="KW-1185">Reference proteome</keyword>
<evidence type="ECO:0000313" key="5">
    <source>
        <dbReference type="Proteomes" id="UP000736164"/>
    </source>
</evidence>
<feature type="non-terminal residue" evidence="4">
    <location>
        <position position="1"/>
    </location>
</feature>
<evidence type="ECO:0000256" key="1">
    <source>
        <dbReference type="ARBA" id="ARBA00022737"/>
    </source>
</evidence>
<dbReference type="PANTHER" id="PTHR10271">
    <property type="entry name" value="INTERFERON-INDUCED PROTEIN WITH TETRATRICOPEPTIDE REPEATS"/>
    <property type="match status" value="1"/>
</dbReference>
<dbReference type="Pfam" id="PF13432">
    <property type="entry name" value="TPR_16"/>
    <property type="match status" value="1"/>
</dbReference>
<comment type="similarity">
    <text evidence="3">Belongs to the IFIT family.</text>
</comment>
<dbReference type="Pfam" id="PF13424">
    <property type="entry name" value="TPR_12"/>
    <property type="match status" value="1"/>
</dbReference>
<dbReference type="EMBL" id="JAAWVO010004557">
    <property type="protein sequence ID" value="MBN3312186.1"/>
    <property type="molecule type" value="Genomic_DNA"/>
</dbReference>
<comment type="caution">
    <text evidence="4">The sequence shown here is derived from an EMBL/GenBank/DDBJ whole genome shotgun (WGS) entry which is preliminary data.</text>
</comment>
<dbReference type="GO" id="GO:0051607">
    <property type="term" value="P:defense response to virus"/>
    <property type="evidence" value="ECO:0007669"/>
    <property type="project" value="TreeGrafter"/>
</dbReference>
<name>A0A8J7NEU2_ATRSP</name>
<protein>
    <submittedName>
        <fullName evidence="4">IFIT5 protein</fullName>
    </submittedName>
</protein>
<accession>A0A8J7NEU2</accession>
<proteinExistence type="inferred from homology"/>
<dbReference type="AlphaFoldDB" id="A0A8J7NEU2"/>
<keyword evidence="1" id="KW-0677">Repeat</keyword>
<gene>
    <name evidence="4" type="primary">Ifit5_1</name>
    <name evidence="4" type="ORF">GTO95_0011356</name>
</gene>
<dbReference type="InterPro" id="IPR019734">
    <property type="entry name" value="TPR_rpt"/>
</dbReference>
<evidence type="ECO:0000313" key="4">
    <source>
        <dbReference type="EMBL" id="MBN3312186.1"/>
    </source>
</evidence>
<keyword evidence="2" id="KW-0802">TPR repeat</keyword>
<organism evidence="4 5">
    <name type="scientific">Atractosteus spatula</name>
    <name type="common">Alligator gar</name>
    <name type="synonym">Lepisosteus spatula</name>
    <dbReference type="NCBI Taxonomy" id="7917"/>
    <lineage>
        <taxon>Eukaryota</taxon>
        <taxon>Metazoa</taxon>
        <taxon>Chordata</taxon>
        <taxon>Craniata</taxon>
        <taxon>Vertebrata</taxon>
        <taxon>Euteleostomi</taxon>
        <taxon>Actinopterygii</taxon>
        <taxon>Neopterygii</taxon>
        <taxon>Holostei</taxon>
        <taxon>Semionotiformes</taxon>
        <taxon>Lepisosteidae</taxon>
        <taxon>Atractosteus</taxon>
    </lineage>
</organism>
<evidence type="ECO:0000256" key="2">
    <source>
        <dbReference type="ARBA" id="ARBA00022803"/>
    </source>
</evidence>